<feature type="domain" description="EamA" evidence="7">
    <location>
        <begin position="158"/>
        <end position="291"/>
    </location>
</feature>
<evidence type="ECO:0000256" key="3">
    <source>
        <dbReference type="ARBA" id="ARBA00022692"/>
    </source>
</evidence>
<feature type="transmembrane region" description="Helical" evidence="6">
    <location>
        <begin position="251"/>
        <end position="271"/>
    </location>
</feature>
<dbReference type="InterPro" id="IPR000620">
    <property type="entry name" value="EamA_dom"/>
</dbReference>
<evidence type="ECO:0000256" key="6">
    <source>
        <dbReference type="SAM" id="Phobius"/>
    </source>
</evidence>
<proteinExistence type="inferred from homology"/>
<feature type="domain" description="EamA" evidence="7">
    <location>
        <begin position="11"/>
        <end position="143"/>
    </location>
</feature>
<dbReference type="InterPro" id="IPR037185">
    <property type="entry name" value="EmrE-like"/>
</dbReference>
<dbReference type="Gene3D" id="1.10.3730.20">
    <property type="match status" value="1"/>
</dbReference>
<feature type="transmembrane region" description="Helical" evidence="6">
    <location>
        <begin position="156"/>
        <end position="176"/>
    </location>
</feature>
<name>A0A4P6JKW0_KTERU</name>
<dbReference type="AlphaFoldDB" id="A0A4P6JKW0"/>
<comment type="subcellular location">
    <subcellularLocation>
        <location evidence="1">Membrane</location>
        <topology evidence="1">Multi-pass membrane protein</topology>
    </subcellularLocation>
</comment>
<reference evidence="8 9" key="1">
    <citation type="submission" date="2019-01" db="EMBL/GenBank/DDBJ databases">
        <title>Ktedonosporobacter rubrisoli SCAWS-G2.</title>
        <authorList>
            <person name="Huang Y."/>
            <person name="Yan B."/>
        </authorList>
    </citation>
    <scope>NUCLEOTIDE SEQUENCE [LARGE SCALE GENOMIC DNA]</scope>
    <source>
        <strain evidence="8 9">SCAWS-G2</strain>
    </source>
</reference>
<feature type="transmembrane region" description="Helical" evidence="6">
    <location>
        <begin position="127"/>
        <end position="150"/>
    </location>
</feature>
<dbReference type="PANTHER" id="PTHR32322:SF2">
    <property type="entry name" value="EAMA DOMAIN-CONTAINING PROTEIN"/>
    <property type="match status" value="1"/>
</dbReference>
<dbReference type="PANTHER" id="PTHR32322">
    <property type="entry name" value="INNER MEMBRANE TRANSPORTER"/>
    <property type="match status" value="1"/>
</dbReference>
<gene>
    <name evidence="8" type="ORF">EPA93_06170</name>
</gene>
<organism evidence="8 9">
    <name type="scientific">Ktedonosporobacter rubrisoli</name>
    <dbReference type="NCBI Taxonomy" id="2509675"/>
    <lineage>
        <taxon>Bacteria</taxon>
        <taxon>Bacillati</taxon>
        <taxon>Chloroflexota</taxon>
        <taxon>Ktedonobacteria</taxon>
        <taxon>Ktedonobacterales</taxon>
        <taxon>Ktedonosporobacteraceae</taxon>
        <taxon>Ktedonosporobacter</taxon>
    </lineage>
</organism>
<feature type="transmembrane region" description="Helical" evidence="6">
    <location>
        <begin position="277"/>
        <end position="298"/>
    </location>
</feature>
<comment type="similarity">
    <text evidence="2">Belongs to the EamA transporter family.</text>
</comment>
<evidence type="ECO:0000313" key="8">
    <source>
        <dbReference type="EMBL" id="QBD75612.1"/>
    </source>
</evidence>
<dbReference type="Proteomes" id="UP000290365">
    <property type="component" value="Chromosome"/>
</dbReference>
<feature type="transmembrane region" description="Helical" evidence="6">
    <location>
        <begin position="71"/>
        <end position="96"/>
    </location>
</feature>
<feature type="transmembrane region" description="Helical" evidence="6">
    <location>
        <begin position="39"/>
        <end position="59"/>
    </location>
</feature>
<dbReference type="Pfam" id="PF00892">
    <property type="entry name" value="EamA"/>
    <property type="match status" value="2"/>
</dbReference>
<evidence type="ECO:0000256" key="1">
    <source>
        <dbReference type="ARBA" id="ARBA00004141"/>
    </source>
</evidence>
<evidence type="ECO:0000313" key="9">
    <source>
        <dbReference type="Proteomes" id="UP000290365"/>
    </source>
</evidence>
<dbReference type="GO" id="GO:0016020">
    <property type="term" value="C:membrane"/>
    <property type="evidence" value="ECO:0007669"/>
    <property type="project" value="UniProtKB-SubCell"/>
</dbReference>
<dbReference type="InterPro" id="IPR050638">
    <property type="entry name" value="AA-Vitamin_Transporters"/>
</dbReference>
<keyword evidence="5 6" id="KW-0472">Membrane</keyword>
<feature type="transmembrane region" description="Helical" evidence="6">
    <location>
        <begin position="102"/>
        <end position="120"/>
    </location>
</feature>
<keyword evidence="3 6" id="KW-0812">Transmembrane</keyword>
<dbReference type="EMBL" id="CP035758">
    <property type="protein sequence ID" value="QBD75612.1"/>
    <property type="molecule type" value="Genomic_DNA"/>
</dbReference>
<dbReference type="KEGG" id="kbs:EPA93_06170"/>
<dbReference type="RefSeq" id="WP_129886210.1">
    <property type="nucleotide sequence ID" value="NZ_CP035758.1"/>
</dbReference>
<evidence type="ECO:0000256" key="5">
    <source>
        <dbReference type="ARBA" id="ARBA00023136"/>
    </source>
</evidence>
<evidence type="ECO:0000256" key="2">
    <source>
        <dbReference type="ARBA" id="ARBA00007362"/>
    </source>
</evidence>
<feature type="transmembrane region" description="Helical" evidence="6">
    <location>
        <begin position="220"/>
        <end position="239"/>
    </location>
</feature>
<protein>
    <submittedName>
        <fullName evidence="8">DMT family transporter</fullName>
    </submittedName>
</protein>
<dbReference type="SUPFAM" id="SSF103481">
    <property type="entry name" value="Multidrug resistance efflux transporter EmrE"/>
    <property type="match status" value="2"/>
</dbReference>
<keyword evidence="9" id="KW-1185">Reference proteome</keyword>
<feature type="transmembrane region" description="Helical" evidence="6">
    <location>
        <begin position="188"/>
        <end position="205"/>
    </location>
</feature>
<evidence type="ECO:0000256" key="4">
    <source>
        <dbReference type="ARBA" id="ARBA00022989"/>
    </source>
</evidence>
<keyword evidence="4 6" id="KW-1133">Transmembrane helix</keyword>
<accession>A0A4P6JKW0</accession>
<evidence type="ECO:0000259" key="7">
    <source>
        <dbReference type="Pfam" id="PF00892"/>
    </source>
</evidence>
<sequence length="314" mass="34186">MLRERAIVISALAALLLAVSLWGLAPVANRYLITSALSVKHLVLMRFSISALLCIPLVLRIRKQGWGKREWLRALLCGLANILGYNLMITIAVQWLPAGMTGLLASTSPLWIALISWLFLREPPSRIELIGLALGLLGILILISWTVWRAEQREGLLLGMAMAIFALLMWAIYTLAVRPLSRKYGSPVGSGITTILGTLPLLVLWDPHVLPSFTQLSGPAWLAFALLALGSTVIGIMLWNFGVAHLRSTQAASFMNLLPIVSVIGGSLLLHEQITPVVIISSIIIITGIIVAQLPSLLSSSYKRTLRKQPSTAK</sequence>
<dbReference type="OrthoDB" id="155707at2"/>